<name>A0ACB5TZH2_CANBO</name>
<dbReference type="Proteomes" id="UP001165101">
    <property type="component" value="Unassembled WGS sequence"/>
</dbReference>
<reference evidence="1" key="1">
    <citation type="submission" date="2023-04" db="EMBL/GenBank/DDBJ databases">
        <title>Candida boidinii NBRC 1967.</title>
        <authorList>
            <person name="Ichikawa N."/>
            <person name="Sato H."/>
            <person name="Tonouchi N."/>
        </authorList>
    </citation>
    <scope>NUCLEOTIDE SEQUENCE</scope>
    <source>
        <strain evidence="1">NBRC 1967</strain>
    </source>
</reference>
<proteinExistence type="predicted"/>
<dbReference type="EMBL" id="BSXV01003345">
    <property type="protein sequence ID" value="GME98136.1"/>
    <property type="molecule type" value="Genomic_DNA"/>
</dbReference>
<accession>A0ACB5TZH2</accession>
<sequence>MTIDAESRDDEPEDPYKYYSESGKNELAKLAPALPIRGRASNSKFNVLDIPGSVAYKINKDMNHVNCKNNHFYNIKDITPLLFSMMENSPCLIPKEYKKILSTEYKRGLVTKKFNKFIFVDDLQIWLSYDSLKDMIAKKLGLNLGGNSGGGGSRGGGAGLKSNPRRLPSYGKRLIETNIQKIVNSGDESKEFITAVLGDKDILKEYYQTKKYTDIHRREMSLLNEISDTRDSDNLEEKKKEYFKLLESFYDGSISVIDIETDQRDKDLKMFTPIRKDYWKYLSEVDALTNMW</sequence>
<gene>
    <name evidence="1" type="ORF">Cboi01_000484700</name>
</gene>
<keyword evidence="2" id="KW-1185">Reference proteome</keyword>
<evidence type="ECO:0000313" key="1">
    <source>
        <dbReference type="EMBL" id="GME98136.1"/>
    </source>
</evidence>
<protein>
    <submittedName>
        <fullName evidence="1">Unnamed protein product</fullName>
    </submittedName>
</protein>
<comment type="caution">
    <text evidence="1">The sequence shown here is derived from an EMBL/GenBank/DDBJ whole genome shotgun (WGS) entry which is preliminary data.</text>
</comment>
<organism evidence="1 2">
    <name type="scientific">Candida boidinii</name>
    <name type="common">Yeast</name>
    <dbReference type="NCBI Taxonomy" id="5477"/>
    <lineage>
        <taxon>Eukaryota</taxon>
        <taxon>Fungi</taxon>
        <taxon>Dikarya</taxon>
        <taxon>Ascomycota</taxon>
        <taxon>Saccharomycotina</taxon>
        <taxon>Pichiomycetes</taxon>
        <taxon>Pichiales</taxon>
        <taxon>Pichiaceae</taxon>
        <taxon>Ogataea</taxon>
        <taxon>Ogataea/Candida clade</taxon>
    </lineage>
</organism>
<evidence type="ECO:0000313" key="2">
    <source>
        <dbReference type="Proteomes" id="UP001165101"/>
    </source>
</evidence>